<evidence type="ECO:0000313" key="2">
    <source>
        <dbReference type="EMBL" id="GAA0314435.1"/>
    </source>
</evidence>
<feature type="coiled-coil region" evidence="1">
    <location>
        <begin position="8"/>
        <end position="42"/>
    </location>
</feature>
<keyword evidence="1" id="KW-0175">Coiled coil</keyword>
<sequence length="207" mass="24212">MYQQYSYSDSYQQTLDKHHKKIQKLEKEIEVLKKLVNELHSRPTLHVDKIEYKFDQLKVETLEGTLNVGLTPQDLQNMDEFVTGQHPTPSPSTDPKNIVLQDLVEQNMNQYMDQTIPQIISDTQNQLGITADDQYVDFIRNDIKNQLKTRIQHHIKQLPHHVIQQEPQEQVVEMVSQRLKGEIQQGVFSFFSRFQQEQQGGSKKDGI</sequence>
<dbReference type="EMBL" id="BAAADJ010000002">
    <property type="protein sequence ID" value="GAA0314435.1"/>
    <property type="molecule type" value="Genomic_DNA"/>
</dbReference>
<proteinExistence type="predicted"/>
<keyword evidence="3" id="KW-1185">Reference proteome</keyword>
<evidence type="ECO:0000256" key="1">
    <source>
        <dbReference type="SAM" id="Coils"/>
    </source>
</evidence>
<dbReference type="RefSeq" id="WP_343795400.1">
    <property type="nucleotide sequence ID" value="NZ_BAAADJ010000002.1"/>
</dbReference>
<evidence type="ECO:0000313" key="3">
    <source>
        <dbReference type="Proteomes" id="UP001500782"/>
    </source>
</evidence>
<protein>
    <submittedName>
        <fullName evidence="2">Spore germination protein GerPC</fullName>
    </submittedName>
</protein>
<organism evidence="2 3">
    <name type="scientific">Bacillus carboniphilus</name>
    <dbReference type="NCBI Taxonomy" id="86663"/>
    <lineage>
        <taxon>Bacteria</taxon>
        <taxon>Bacillati</taxon>
        <taxon>Bacillota</taxon>
        <taxon>Bacilli</taxon>
        <taxon>Bacillales</taxon>
        <taxon>Bacillaceae</taxon>
        <taxon>Bacillus</taxon>
    </lineage>
</organism>
<name>A0ABN0VQ14_9BACI</name>
<gene>
    <name evidence="2" type="ORF">GCM10008967_01180</name>
</gene>
<dbReference type="Proteomes" id="UP001500782">
    <property type="component" value="Unassembled WGS sequence"/>
</dbReference>
<reference evidence="2 3" key="1">
    <citation type="journal article" date="2019" name="Int. J. Syst. Evol. Microbiol.">
        <title>The Global Catalogue of Microorganisms (GCM) 10K type strain sequencing project: providing services to taxonomists for standard genome sequencing and annotation.</title>
        <authorList>
            <consortium name="The Broad Institute Genomics Platform"/>
            <consortium name="The Broad Institute Genome Sequencing Center for Infectious Disease"/>
            <person name="Wu L."/>
            <person name="Ma J."/>
        </authorList>
    </citation>
    <scope>NUCLEOTIDE SEQUENCE [LARGE SCALE GENOMIC DNA]</scope>
    <source>
        <strain evidence="2 3">JCM 9731</strain>
    </source>
</reference>
<dbReference type="InterPro" id="IPR019673">
    <property type="entry name" value="Spore_germination_GerPC"/>
</dbReference>
<comment type="caution">
    <text evidence="2">The sequence shown here is derived from an EMBL/GenBank/DDBJ whole genome shotgun (WGS) entry which is preliminary data.</text>
</comment>
<accession>A0ABN0VQ14</accession>
<dbReference type="Pfam" id="PF10737">
    <property type="entry name" value="GerPC"/>
    <property type="match status" value="1"/>
</dbReference>